<sequence length="28" mass="3101">LERPTGNGKRIDAVYATLTPFQKIWAGP</sequence>
<feature type="non-terminal residue" evidence="1">
    <location>
        <position position="1"/>
    </location>
</feature>
<dbReference type="Proteomes" id="UP000037460">
    <property type="component" value="Unassembled WGS sequence"/>
</dbReference>
<keyword evidence="2" id="KW-1185">Reference proteome</keyword>
<evidence type="ECO:0000313" key="2">
    <source>
        <dbReference type="Proteomes" id="UP000037460"/>
    </source>
</evidence>
<name>A0A0M0JS05_9EUKA</name>
<protein>
    <submittedName>
        <fullName evidence="1">Uncharacterized protein</fullName>
    </submittedName>
</protein>
<proteinExistence type="predicted"/>
<accession>A0A0M0JS05</accession>
<dbReference type="AlphaFoldDB" id="A0A0M0JS05"/>
<evidence type="ECO:0000313" key="1">
    <source>
        <dbReference type="EMBL" id="KOO29290.1"/>
    </source>
</evidence>
<reference evidence="2" key="1">
    <citation type="journal article" date="2015" name="PLoS Genet.">
        <title>Genome Sequence and Transcriptome Analyses of Chrysochromulina tobin: Metabolic Tools for Enhanced Algal Fitness in the Prominent Order Prymnesiales (Haptophyceae).</title>
        <authorList>
            <person name="Hovde B.T."/>
            <person name="Deodato C.R."/>
            <person name="Hunsperger H.M."/>
            <person name="Ryken S.A."/>
            <person name="Yost W."/>
            <person name="Jha R.K."/>
            <person name="Patterson J."/>
            <person name="Monnat R.J. Jr."/>
            <person name="Barlow S.B."/>
            <person name="Starkenburg S.R."/>
            <person name="Cattolico R.A."/>
        </authorList>
    </citation>
    <scope>NUCLEOTIDE SEQUENCE</scope>
    <source>
        <strain evidence="2">CCMP291</strain>
    </source>
</reference>
<gene>
    <name evidence="1" type="ORF">Ctob_014621</name>
</gene>
<comment type="caution">
    <text evidence="1">The sequence shown here is derived from an EMBL/GenBank/DDBJ whole genome shotgun (WGS) entry which is preliminary data.</text>
</comment>
<dbReference type="EMBL" id="JWZX01002437">
    <property type="protein sequence ID" value="KOO29290.1"/>
    <property type="molecule type" value="Genomic_DNA"/>
</dbReference>
<organism evidence="1 2">
    <name type="scientific">Chrysochromulina tobinii</name>
    <dbReference type="NCBI Taxonomy" id="1460289"/>
    <lineage>
        <taxon>Eukaryota</taxon>
        <taxon>Haptista</taxon>
        <taxon>Haptophyta</taxon>
        <taxon>Prymnesiophyceae</taxon>
        <taxon>Prymnesiales</taxon>
        <taxon>Chrysochromulinaceae</taxon>
        <taxon>Chrysochromulina</taxon>
    </lineage>
</organism>